<dbReference type="Proteomes" id="UP000766698">
    <property type="component" value="Unassembled WGS sequence"/>
</dbReference>
<keyword evidence="2" id="KW-1185">Reference proteome</keyword>
<keyword evidence="1" id="KW-0067">ATP-binding</keyword>
<protein>
    <submittedName>
        <fullName evidence="1">ATP-binding protein</fullName>
    </submittedName>
</protein>
<keyword evidence="1" id="KW-0547">Nucleotide-binding</keyword>
<dbReference type="EMBL" id="WMLF01000667">
    <property type="protein sequence ID" value="MBB1246922.1"/>
    <property type="molecule type" value="Genomic_DNA"/>
</dbReference>
<dbReference type="InterPro" id="IPR036890">
    <property type="entry name" value="HATPase_C_sf"/>
</dbReference>
<evidence type="ECO:0000313" key="1">
    <source>
        <dbReference type="EMBL" id="MBB1246922.1"/>
    </source>
</evidence>
<gene>
    <name evidence="1" type="ORF">GL263_25735</name>
</gene>
<dbReference type="GO" id="GO:0005524">
    <property type="term" value="F:ATP binding"/>
    <property type="evidence" value="ECO:0007669"/>
    <property type="project" value="UniProtKB-KW"/>
</dbReference>
<evidence type="ECO:0000313" key="2">
    <source>
        <dbReference type="Proteomes" id="UP000766698"/>
    </source>
</evidence>
<dbReference type="Gene3D" id="3.30.565.10">
    <property type="entry name" value="Histidine kinase-like ATPase, C-terminal domain"/>
    <property type="match status" value="1"/>
</dbReference>
<reference evidence="2" key="1">
    <citation type="journal article" date="2020" name="Syst. Appl. Microbiol.">
        <title>Streptomyces alkaliterrae sp. nov., isolated from an alkaline soil, and emended descriptions of Streptomyces alkaliphilus, Streptomyces calidiresistens and Streptomyces durbertensis.</title>
        <authorList>
            <person name="Swiecimska M."/>
            <person name="Golinska P."/>
            <person name="Nouioui I."/>
            <person name="Wypij M."/>
            <person name="Rai M."/>
            <person name="Sangal V."/>
            <person name="Goodfellow M."/>
        </authorList>
    </citation>
    <scope>NUCLEOTIDE SEQUENCE [LARGE SCALE GENOMIC DNA]</scope>
    <source>
        <strain evidence="2">DSM 104538</strain>
    </source>
</reference>
<sequence length="46" mass="5019">IPTPDPLSDTGRGLLLVQALATRWETRARVPLGKTITAELDLDLPH</sequence>
<comment type="caution">
    <text evidence="1">The sequence shown here is derived from an EMBL/GenBank/DDBJ whole genome shotgun (WGS) entry which is preliminary data.</text>
</comment>
<accession>A0ABR6ENJ7</accession>
<organism evidence="1 2">
    <name type="scientific">Streptomyces durbertensis</name>
    <dbReference type="NCBI Taxonomy" id="2448886"/>
    <lineage>
        <taxon>Bacteria</taxon>
        <taxon>Bacillati</taxon>
        <taxon>Actinomycetota</taxon>
        <taxon>Actinomycetes</taxon>
        <taxon>Kitasatosporales</taxon>
        <taxon>Streptomycetaceae</taxon>
        <taxon>Streptomyces</taxon>
    </lineage>
</organism>
<proteinExistence type="predicted"/>
<name>A0ABR6ENJ7_9ACTN</name>
<feature type="non-terminal residue" evidence="1">
    <location>
        <position position="1"/>
    </location>
</feature>